<keyword evidence="2" id="KW-1185">Reference proteome</keyword>
<evidence type="ECO:0000256" key="1">
    <source>
        <dbReference type="SAM" id="Phobius"/>
    </source>
</evidence>
<proteinExistence type="predicted"/>
<evidence type="ECO:0000313" key="2">
    <source>
        <dbReference type="Proteomes" id="UP000887564"/>
    </source>
</evidence>
<keyword evidence="1" id="KW-0472">Membrane</keyword>
<evidence type="ECO:0000313" key="3">
    <source>
        <dbReference type="WBParaSite" id="PEQ_0000152601-mRNA-1"/>
    </source>
</evidence>
<organism evidence="2 3">
    <name type="scientific">Parascaris equorum</name>
    <name type="common">Equine roundworm</name>
    <dbReference type="NCBI Taxonomy" id="6256"/>
    <lineage>
        <taxon>Eukaryota</taxon>
        <taxon>Metazoa</taxon>
        <taxon>Ecdysozoa</taxon>
        <taxon>Nematoda</taxon>
        <taxon>Chromadorea</taxon>
        <taxon>Rhabditida</taxon>
        <taxon>Spirurina</taxon>
        <taxon>Ascaridomorpha</taxon>
        <taxon>Ascaridoidea</taxon>
        <taxon>Ascarididae</taxon>
        <taxon>Parascaris</taxon>
    </lineage>
</organism>
<sequence>MSYLFFCNDLSWQLEGNKRKKKEDLFHYTDRKAGRGYSDYANTIYPHRPYIWQPLRKLYWWNYMAVLIALILLMIDFEGFVYTSFLLVFYRGVMLKRALW</sequence>
<keyword evidence="1" id="KW-0812">Transmembrane</keyword>
<protein>
    <submittedName>
        <fullName evidence="3">Uncharacterized protein</fullName>
    </submittedName>
</protein>
<dbReference type="WBParaSite" id="PEQ_0000152601-mRNA-1">
    <property type="protein sequence ID" value="PEQ_0000152601-mRNA-1"/>
    <property type="gene ID" value="PEQ_0000152601"/>
</dbReference>
<reference evidence="3" key="1">
    <citation type="submission" date="2022-11" db="UniProtKB">
        <authorList>
            <consortium name="WormBaseParasite"/>
        </authorList>
    </citation>
    <scope>IDENTIFICATION</scope>
</reference>
<accession>A0A914R4Z8</accession>
<dbReference type="AlphaFoldDB" id="A0A914R4Z8"/>
<name>A0A914R4Z8_PAREQ</name>
<keyword evidence="1" id="KW-1133">Transmembrane helix</keyword>
<dbReference type="Proteomes" id="UP000887564">
    <property type="component" value="Unplaced"/>
</dbReference>
<feature type="transmembrane region" description="Helical" evidence="1">
    <location>
        <begin position="60"/>
        <end position="90"/>
    </location>
</feature>